<reference evidence="2 3" key="1">
    <citation type="submission" date="2014-03" db="EMBL/GenBank/DDBJ databases">
        <title>Draft genome of the hookworm Oesophagostomum dentatum.</title>
        <authorList>
            <person name="Mitreva M."/>
        </authorList>
    </citation>
    <scope>NUCLEOTIDE SEQUENCE [LARGE SCALE GENOMIC DNA]</scope>
    <source>
        <strain evidence="2 3">OD-Hann</strain>
    </source>
</reference>
<protein>
    <recommendedName>
        <fullName evidence="1">Ubiquitin-like domain-containing protein</fullName>
    </recommendedName>
</protein>
<gene>
    <name evidence="2" type="ORF">OESDEN_07360</name>
</gene>
<dbReference type="Gene3D" id="3.10.20.90">
    <property type="entry name" value="Phosphatidylinositol 3-kinase Catalytic Subunit, Chain A, domain 1"/>
    <property type="match status" value="1"/>
</dbReference>
<dbReference type="Proteomes" id="UP000053660">
    <property type="component" value="Unassembled WGS sequence"/>
</dbReference>
<evidence type="ECO:0000313" key="3">
    <source>
        <dbReference type="Proteomes" id="UP000053660"/>
    </source>
</evidence>
<feature type="domain" description="Ubiquitin-like" evidence="1">
    <location>
        <begin position="171"/>
        <end position="228"/>
    </location>
</feature>
<dbReference type="InterPro" id="IPR022617">
    <property type="entry name" value="Rad60/SUMO-like_dom"/>
</dbReference>
<dbReference type="EMBL" id="KN551161">
    <property type="protein sequence ID" value="KHJ92745.1"/>
    <property type="molecule type" value="Genomic_DNA"/>
</dbReference>
<evidence type="ECO:0000313" key="2">
    <source>
        <dbReference type="EMBL" id="KHJ92745.1"/>
    </source>
</evidence>
<evidence type="ECO:0000259" key="1">
    <source>
        <dbReference type="PROSITE" id="PS50053"/>
    </source>
</evidence>
<keyword evidence="3" id="KW-1185">Reference proteome</keyword>
<dbReference type="InterPro" id="IPR029071">
    <property type="entry name" value="Ubiquitin-like_domsf"/>
</dbReference>
<dbReference type="OrthoDB" id="442921at2759"/>
<proteinExistence type="predicted"/>
<name>A0A0B1TBM5_OESDE</name>
<sequence>MSEPAIQVVSYPKRPKRVVVEDFQDVCPDVSLECASSSRRESLKANTSISSEIIELDREVNLFVNVFVDKEKGKNGRFMTLLRDEPFDKLRLEFAKELKCNQLDVMIHVNNVDAGPGDTPDSMGLDVDKLHVVNVFSLNPNSNTDEDLSSDPSFIPVKCIFASGRPRCVCIKLAETFAEAKKRIKKTLHLAADVEKLVFDNDVLDDSDTPESLDMEAEDVVEVHIKKT</sequence>
<dbReference type="AlphaFoldDB" id="A0A0B1TBM5"/>
<dbReference type="PROSITE" id="PS50053">
    <property type="entry name" value="UBIQUITIN_2"/>
    <property type="match status" value="1"/>
</dbReference>
<dbReference type="InterPro" id="IPR000626">
    <property type="entry name" value="Ubiquitin-like_dom"/>
</dbReference>
<accession>A0A0B1TBM5</accession>
<organism evidence="2 3">
    <name type="scientific">Oesophagostomum dentatum</name>
    <name type="common">Nodular worm</name>
    <dbReference type="NCBI Taxonomy" id="61180"/>
    <lineage>
        <taxon>Eukaryota</taxon>
        <taxon>Metazoa</taxon>
        <taxon>Ecdysozoa</taxon>
        <taxon>Nematoda</taxon>
        <taxon>Chromadorea</taxon>
        <taxon>Rhabditida</taxon>
        <taxon>Rhabditina</taxon>
        <taxon>Rhabditomorpha</taxon>
        <taxon>Strongyloidea</taxon>
        <taxon>Strongylidae</taxon>
        <taxon>Oesophagostomum</taxon>
    </lineage>
</organism>
<dbReference type="CDD" id="cd17080">
    <property type="entry name" value="Ubl_SLD2_Esc2_like"/>
    <property type="match status" value="1"/>
</dbReference>
<dbReference type="Pfam" id="PF11976">
    <property type="entry name" value="Rad60-SLD"/>
    <property type="match status" value="1"/>
</dbReference>
<dbReference type="SUPFAM" id="SSF54236">
    <property type="entry name" value="Ubiquitin-like"/>
    <property type="match status" value="1"/>
</dbReference>